<accession>A0ABQ1ZAV7</accession>
<dbReference type="EMBL" id="BMIA01000009">
    <property type="protein sequence ID" value="GGH55852.1"/>
    <property type="molecule type" value="Genomic_DNA"/>
</dbReference>
<protein>
    <submittedName>
        <fullName evidence="1">Uncharacterized protein</fullName>
    </submittedName>
</protein>
<evidence type="ECO:0000313" key="2">
    <source>
        <dbReference type="Proteomes" id="UP000600214"/>
    </source>
</evidence>
<organism evidence="1 2">
    <name type="scientific">Dyadobacter endophyticus</name>
    <dbReference type="NCBI Taxonomy" id="1749036"/>
    <lineage>
        <taxon>Bacteria</taxon>
        <taxon>Pseudomonadati</taxon>
        <taxon>Bacteroidota</taxon>
        <taxon>Cytophagia</taxon>
        <taxon>Cytophagales</taxon>
        <taxon>Spirosomataceae</taxon>
        <taxon>Dyadobacter</taxon>
    </lineage>
</organism>
<reference evidence="2" key="1">
    <citation type="journal article" date="2019" name="Int. J. Syst. Evol. Microbiol.">
        <title>The Global Catalogue of Microorganisms (GCM) 10K type strain sequencing project: providing services to taxonomists for standard genome sequencing and annotation.</title>
        <authorList>
            <consortium name="The Broad Institute Genomics Platform"/>
            <consortium name="The Broad Institute Genome Sequencing Center for Infectious Disease"/>
            <person name="Wu L."/>
            <person name="Ma J."/>
        </authorList>
    </citation>
    <scope>NUCLEOTIDE SEQUENCE [LARGE SCALE GENOMIC DNA]</scope>
    <source>
        <strain evidence="2">CGMCC 1.15288</strain>
    </source>
</reference>
<comment type="caution">
    <text evidence="1">The sequence shown here is derived from an EMBL/GenBank/DDBJ whole genome shotgun (WGS) entry which is preliminary data.</text>
</comment>
<evidence type="ECO:0000313" key="1">
    <source>
        <dbReference type="EMBL" id="GGH55852.1"/>
    </source>
</evidence>
<keyword evidence="2" id="KW-1185">Reference proteome</keyword>
<dbReference type="RefSeq" id="WP_188939381.1">
    <property type="nucleotide sequence ID" value="NZ_BMIA01000009.1"/>
</dbReference>
<gene>
    <name evidence="1" type="ORF">GCM10007423_63840</name>
</gene>
<sequence length="63" mass="7416">MKNKDQLLRSLRNTERHFDYHSEMRPLDFVEKNSEIISAVEKQGEITGIFLTDMLYIAKKATD</sequence>
<dbReference type="Proteomes" id="UP000600214">
    <property type="component" value="Unassembled WGS sequence"/>
</dbReference>
<name>A0ABQ1ZAV7_9BACT</name>
<proteinExistence type="predicted"/>